<evidence type="ECO:0000313" key="1">
    <source>
        <dbReference type="EMBL" id="KKK84323.1"/>
    </source>
</evidence>
<dbReference type="AlphaFoldDB" id="A0A0F8YSB0"/>
<sequence length="50" mass="6138">MSKRDIGKKYNWSQTVVQRLMEKYYINTRTDEESKIQMSKTKMEYSLLRT</sequence>
<dbReference type="EMBL" id="LAZR01051833">
    <property type="protein sequence ID" value="KKK84323.1"/>
    <property type="molecule type" value="Genomic_DNA"/>
</dbReference>
<gene>
    <name evidence="1" type="ORF">LCGC14_2784540</name>
</gene>
<reference evidence="1" key="1">
    <citation type="journal article" date="2015" name="Nature">
        <title>Complex archaea that bridge the gap between prokaryotes and eukaryotes.</title>
        <authorList>
            <person name="Spang A."/>
            <person name="Saw J.H."/>
            <person name="Jorgensen S.L."/>
            <person name="Zaremba-Niedzwiedzka K."/>
            <person name="Martijn J."/>
            <person name="Lind A.E."/>
            <person name="van Eijk R."/>
            <person name="Schleper C."/>
            <person name="Guy L."/>
            <person name="Ettema T.J."/>
        </authorList>
    </citation>
    <scope>NUCLEOTIDE SEQUENCE</scope>
</reference>
<comment type="caution">
    <text evidence="1">The sequence shown here is derived from an EMBL/GenBank/DDBJ whole genome shotgun (WGS) entry which is preliminary data.</text>
</comment>
<organism evidence="1">
    <name type="scientific">marine sediment metagenome</name>
    <dbReference type="NCBI Taxonomy" id="412755"/>
    <lineage>
        <taxon>unclassified sequences</taxon>
        <taxon>metagenomes</taxon>
        <taxon>ecological metagenomes</taxon>
    </lineage>
</organism>
<protein>
    <submittedName>
        <fullName evidence="1">Uncharacterized protein</fullName>
    </submittedName>
</protein>
<accession>A0A0F8YSB0</accession>
<feature type="non-terminal residue" evidence="1">
    <location>
        <position position="50"/>
    </location>
</feature>
<proteinExistence type="predicted"/>
<name>A0A0F8YSB0_9ZZZZ</name>